<dbReference type="eggNOG" id="KOG0511">
    <property type="taxonomic scope" value="Eukaryota"/>
</dbReference>
<dbReference type="PANTHER" id="PTHR46231">
    <property type="entry name" value="ANKYRIN REPEAT AND BTB/POZ DOMAIN-CONTAINING PROTEIN 1"/>
    <property type="match status" value="1"/>
</dbReference>
<dbReference type="OMA" id="EGARCIY"/>
<evidence type="ECO:0000259" key="4">
    <source>
        <dbReference type="PROSITE" id="PS50097"/>
    </source>
</evidence>
<evidence type="ECO:0000313" key="5">
    <source>
        <dbReference type="EMBL" id="ABN67272.2"/>
    </source>
</evidence>
<dbReference type="GO" id="GO:0005737">
    <property type="term" value="C:cytoplasm"/>
    <property type="evidence" value="ECO:0007669"/>
    <property type="project" value="TreeGrafter"/>
</dbReference>
<accession>A3LWG3</accession>
<dbReference type="FunCoup" id="A3LWG3">
    <property type="interactions" value="52"/>
</dbReference>
<dbReference type="GeneID" id="4839089"/>
<dbReference type="InterPro" id="IPR000210">
    <property type="entry name" value="BTB/POZ_dom"/>
</dbReference>
<dbReference type="SMART" id="SM00225">
    <property type="entry name" value="BTB"/>
    <property type="match status" value="2"/>
</dbReference>
<dbReference type="Pfam" id="PF13637">
    <property type="entry name" value="Ank_4"/>
    <property type="match status" value="1"/>
</dbReference>
<keyword evidence="6" id="KW-1185">Reference proteome</keyword>
<dbReference type="InterPro" id="IPR036770">
    <property type="entry name" value="Ankyrin_rpt-contain_sf"/>
</dbReference>
<keyword evidence="2" id="KW-0040">ANK repeat</keyword>
<dbReference type="Gene3D" id="1.25.40.20">
    <property type="entry name" value="Ankyrin repeat-containing domain"/>
    <property type="match status" value="1"/>
</dbReference>
<name>A3LWG3_PICST</name>
<dbReference type="SUPFAM" id="SSF48403">
    <property type="entry name" value="Ankyrin repeat"/>
    <property type="match status" value="1"/>
</dbReference>
<evidence type="ECO:0000256" key="1">
    <source>
        <dbReference type="ARBA" id="ARBA00022737"/>
    </source>
</evidence>
<protein>
    <submittedName>
        <fullName evidence="5">Conserved membrane protein with BTB/POZ domain</fullName>
    </submittedName>
</protein>
<gene>
    <name evidence="5" type="ORF">PICST_78111</name>
</gene>
<dbReference type="RefSeq" id="XP_001385301.2">
    <property type="nucleotide sequence ID" value="XM_001385264.1"/>
</dbReference>
<sequence>MSVAAPRAIADIPGHDVSVRPEDRERGFEENGDSPDLQSKKVFSDLCMACRRGDLEAVDALLSTPNLDINQVDEFDYSPLILSSLCGHLPVVELLLSRGAICDRDTFEGARCIYGALTDEIRDLLISFDISKAVDTKQSFATDISNLISARTGAPTRDIVFYFPHVHGVLSRGYQSFRLHRFLLAARSIYFQEKLAGEWASSVAVELPSSIDPIAFRIVVDFIYFKANSLPTEDIDLQDKLIDLAEQFALYDLAEGVKRIQDSTKERERSKIKYDLAFKFSEEGRRDLDRFLNRHIISDKIVTRLTLEDDIDFEDIQVAEIITRDQKKKLMGSASFPDIILSAIDADTESVVFYPVHKSIISRSEYFDTMLKSEIFINEHKELPYFKSYEKSSNLEVINRPQFQPDHLPVIQISNSSASQDVAEMVLCYLYHDDIPNIPLLLAVDLLFASDELFLDRLKTICSVRIASSFDKFTPGDFDSLKPLVGYDAYDLVRVSWEARSDKLEQHVTKMIAYNLENIFKNDVQKELLATLVNESASRIQERQDTDTIELIDDIRYYLQKKYAVSDEYDDLDPGLQFRDQDERDDIRIYKNAVANFNRDIEMIDHILDGLQLDA</sequence>
<feature type="compositionally biased region" description="Basic and acidic residues" evidence="3">
    <location>
        <begin position="13"/>
        <end position="29"/>
    </location>
</feature>
<proteinExistence type="predicted"/>
<dbReference type="PANTHER" id="PTHR46231:SF1">
    <property type="entry name" value="ANKYRIN REPEAT AND BTB_POZ DOMAIN-CONTAINING PROTEIN 1"/>
    <property type="match status" value="1"/>
</dbReference>
<dbReference type="SUPFAM" id="SSF54695">
    <property type="entry name" value="POZ domain"/>
    <property type="match status" value="2"/>
</dbReference>
<organism evidence="5 6">
    <name type="scientific">Scheffersomyces stipitis (strain ATCC 58785 / CBS 6054 / NBRC 10063 / NRRL Y-11545)</name>
    <name type="common">Yeast</name>
    <name type="synonym">Pichia stipitis</name>
    <dbReference type="NCBI Taxonomy" id="322104"/>
    <lineage>
        <taxon>Eukaryota</taxon>
        <taxon>Fungi</taxon>
        <taxon>Dikarya</taxon>
        <taxon>Ascomycota</taxon>
        <taxon>Saccharomycotina</taxon>
        <taxon>Pichiomycetes</taxon>
        <taxon>Debaryomycetaceae</taxon>
        <taxon>Scheffersomyces</taxon>
    </lineage>
</organism>
<dbReference type="EMBL" id="CP000499">
    <property type="protein sequence ID" value="ABN67272.2"/>
    <property type="molecule type" value="Genomic_DNA"/>
</dbReference>
<dbReference type="OrthoDB" id="684045at2759"/>
<dbReference type="Gene3D" id="3.30.710.10">
    <property type="entry name" value="Potassium Channel Kv1.1, Chain A"/>
    <property type="match status" value="2"/>
</dbReference>
<feature type="region of interest" description="Disordered" evidence="3">
    <location>
        <begin position="12"/>
        <end position="36"/>
    </location>
</feature>
<keyword evidence="1" id="KW-0677">Repeat</keyword>
<dbReference type="HOGENOM" id="CLU_022885_2_0_1"/>
<dbReference type="AlphaFoldDB" id="A3LWG3"/>
<dbReference type="InterPro" id="IPR002110">
    <property type="entry name" value="Ankyrin_rpt"/>
</dbReference>
<dbReference type="STRING" id="322104.A3LWG3"/>
<dbReference type="GO" id="GO:0000151">
    <property type="term" value="C:ubiquitin ligase complex"/>
    <property type="evidence" value="ECO:0007669"/>
    <property type="project" value="TreeGrafter"/>
</dbReference>
<dbReference type="InterPro" id="IPR044515">
    <property type="entry name" value="ABTB1"/>
</dbReference>
<feature type="domain" description="BTB" evidence="4">
    <location>
        <begin position="157"/>
        <end position="232"/>
    </location>
</feature>
<dbReference type="Proteomes" id="UP000002258">
    <property type="component" value="Chromosome 5"/>
</dbReference>
<dbReference type="InParanoid" id="A3LWG3"/>
<dbReference type="KEGG" id="pic:PICST_78111"/>
<evidence type="ECO:0000313" key="6">
    <source>
        <dbReference type="Proteomes" id="UP000002258"/>
    </source>
</evidence>
<dbReference type="PROSITE" id="PS50097">
    <property type="entry name" value="BTB"/>
    <property type="match status" value="1"/>
</dbReference>
<reference evidence="5 6" key="1">
    <citation type="journal article" date="2007" name="Nat. Biotechnol.">
        <title>Genome sequence of the lignocellulose-bioconverting and xylose-fermenting yeast Pichia stipitis.</title>
        <authorList>
            <person name="Jeffries T.W."/>
            <person name="Grigoriev I.V."/>
            <person name="Grimwood J."/>
            <person name="Laplaza J.M."/>
            <person name="Aerts A."/>
            <person name="Salamov A."/>
            <person name="Schmutz J."/>
            <person name="Lindquist E."/>
            <person name="Dehal P."/>
            <person name="Shapiro H."/>
            <person name="Jin Y.S."/>
            <person name="Passoth V."/>
            <person name="Richardson P.M."/>
        </authorList>
    </citation>
    <scope>NUCLEOTIDE SEQUENCE [LARGE SCALE GENOMIC DNA]</scope>
    <source>
        <strain evidence="6">ATCC 58785 / CBS 6054 / NBRC 10063 / NRRL Y-11545</strain>
    </source>
</reference>
<evidence type="ECO:0000256" key="2">
    <source>
        <dbReference type="ARBA" id="ARBA00023043"/>
    </source>
</evidence>
<dbReference type="SMART" id="SM00248">
    <property type="entry name" value="ANK"/>
    <property type="match status" value="2"/>
</dbReference>
<evidence type="ECO:0000256" key="3">
    <source>
        <dbReference type="SAM" id="MobiDB-lite"/>
    </source>
</evidence>
<dbReference type="InterPro" id="IPR011333">
    <property type="entry name" value="SKP1/BTB/POZ_sf"/>
</dbReference>
<dbReference type="Pfam" id="PF00651">
    <property type="entry name" value="BTB"/>
    <property type="match status" value="1"/>
</dbReference>